<evidence type="ECO:0000313" key="2">
    <source>
        <dbReference type="Proteomes" id="UP000214720"/>
    </source>
</evidence>
<dbReference type="EMBL" id="MTHB01000170">
    <property type="protein sequence ID" value="OXC75494.1"/>
    <property type="molecule type" value="Genomic_DNA"/>
</dbReference>
<sequence length="249" mass="27418">MTEMNAPPQQHRARDLLTSYFWSGDTIRSRRVSDIVLTGTVDVPAPSARLLADWEREISSRMVLAPGDVEVMPLARARARWPDYKRCVQALSDWTCALGLPGILPSSDVALMACRGAKYHHDGAQYGGAAFCNLFMSEDRGLDLHFPAIGHRIPLTRGTAVIFDTGQPHGVIQRGSSGFNVADFAPDQDCTQIFLTWELPIEDAHVGDALRVAFDIDPSTSLQLDEEQVWLNGARANVCPDSGRWCPVD</sequence>
<evidence type="ECO:0000313" key="1">
    <source>
        <dbReference type="EMBL" id="OXC75494.1"/>
    </source>
</evidence>
<comment type="caution">
    <text evidence="1">The sequence shown here is derived from an EMBL/GenBank/DDBJ whole genome shotgun (WGS) entry which is preliminary data.</text>
</comment>
<reference evidence="2" key="1">
    <citation type="submission" date="2017-01" db="EMBL/GenBank/DDBJ databases">
        <title>Genome Analysis of Deinococcus marmoris KOPRI26562.</title>
        <authorList>
            <person name="Kim J.H."/>
            <person name="Oh H.-M."/>
        </authorList>
    </citation>
    <scope>NUCLEOTIDE SEQUENCE [LARGE SCALE GENOMIC DNA]</scope>
    <source>
        <strain evidence="2">PAMC 26633</strain>
    </source>
</reference>
<accession>A0A226WWD0</accession>
<organism evidence="1 2">
    <name type="scientific">Caballeronia sordidicola</name>
    <name type="common">Burkholderia sordidicola</name>
    <dbReference type="NCBI Taxonomy" id="196367"/>
    <lineage>
        <taxon>Bacteria</taxon>
        <taxon>Pseudomonadati</taxon>
        <taxon>Pseudomonadota</taxon>
        <taxon>Betaproteobacteria</taxon>
        <taxon>Burkholderiales</taxon>
        <taxon>Burkholderiaceae</taxon>
        <taxon>Caballeronia</taxon>
    </lineage>
</organism>
<protein>
    <submittedName>
        <fullName evidence="1">Uncharacterized protein</fullName>
    </submittedName>
</protein>
<gene>
    <name evidence="1" type="ORF">BSU04_26435</name>
</gene>
<name>A0A226WWD0_CABSO</name>
<proteinExistence type="predicted"/>
<dbReference type="Proteomes" id="UP000214720">
    <property type="component" value="Unassembled WGS sequence"/>
</dbReference>
<dbReference type="AlphaFoldDB" id="A0A226WWD0"/>